<feature type="transmembrane region" description="Helical" evidence="5">
    <location>
        <begin position="287"/>
        <end position="313"/>
    </location>
</feature>
<dbReference type="AlphaFoldDB" id="A0A497E3P3"/>
<evidence type="ECO:0000259" key="6">
    <source>
        <dbReference type="PROSITE" id="PS50928"/>
    </source>
</evidence>
<feature type="domain" description="ABC transmembrane type-1" evidence="6">
    <location>
        <begin position="164"/>
        <end position="360"/>
    </location>
</feature>
<dbReference type="Gene3D" id="1.10.3720.10">
    <property type="entry name" value="MetI-like"/>
    <property type="match status" value="1"/>
</dbReference>
<dbReference type="Proteomes" id="UP000279422">
    <property type="component" value="Unassembled WGS sequence"/>
</dbReference>
<dbReference type="GO" id="GO:0005886">
    <property type="term" value="C:plasma membrane"/>
    <property type="evidence" value="ECO:0007669"/>
    <property type="project" value="UniProtKB-SubCell"/>
</dbReference>
<evidence type="ECO:0000256" key="5">
    <source>
        <dbReference type="RuleBase" id="RU363032"/>
    </source>
</evidence>
<keyword evidence="4 5" id="KW-0472">Membrane</keyword>
<evidence type="ECO:0000313" key="7">
    <source>
        <dbReference type="EMBL" id="RLE08768.1"/>
    </source>
</evidence>
<reference evidence="7 8" key="1">
    <citation type="submission" date="2018-06" db="EMBL/GenBank/DDBJ databases">
        <title>Extensive metabolic versatility and redundancy in microbially diverse, dynamic hydrothermal sediments.</title>
        <authorList>
            <person name="Dombrowski N."/>
            <person name="Teske A."/>
            <person name="Baker B.J."/>
        </authorList>
    </citation>
    <scope>NUCLEOTIDE SEQUENCE [LARGE SCALE GENOMIC DNA]</scope>
    <source>
        <strain evidence="7">B47_G16</strain>
    </source>
</reference>
<evidence type="ECO:0000256" key="1">
    <source>
        <dbReference type="ARBA" id="ARBA00004141"/>
    </source>
</evidence>
<dbReference type="InterPro" id="IPR000515">
    <property type="entry name" value="MetI-like"/>
</dbReference>
<evidence type="ECO:0000256" key="2">
    <source>
        <dbReference type="ARBA" id="ARBA00022692"/>
    </source>
</evidence>
<feature type="transmembrane region" description="Helical" evidence="5">
    <location>
        <begin position="333"/>
        <end position="359"/>
    </location>
</feature>
<comment type="caution">
    <text evidence="7">The sequence shown here is derived from an EMBL/GenBank/DDBJ whole genome shotgun (WGS) entry which is preliminary data.</text>
</comment>
<organism evidence="7 8">
    <name type="scientific">Aerophobetes bacterium</name>
    <dbReference type="NCBI Taxonomy" id="2030807"/>
    <lineage>
        <taxon>Bacteria</taxon>
        <taxon>Candidatus Aerophobota</taxon>
    </lineage>
</organism>
<evidence type="ECO:0000313" key="8">
    <source>
        <dbReference type="Proteomes" id="UP000279422"/>
    </source>
</evidence>
<dbReference type="PROSITE" id="PS50928">
    <property type="entry name" value="ABC_TM1"/>
    <property type="match status" value="1"/>
</dbReference>
<comment type="similarity">
    <text evidence="5">Belongs to the binding-protein-dependent transport system permease family.</text>
</comment>
<protein>
    <submittedName>
        <fullName evidence="7">ABC transporter permease</fullName>
    </submittedName>
</protein>
<sequence>MKKMKKKKVSAEEKLYVASQWQLMWRKFKKHKMALAGGIILAIFYITGLFCEFFSPYNIYKRHQDYIYCPPQRMHFFDAMGRFHLRPFVYRLEKKLDLETLERTYSEDKTKRCPIYFFIHGDKYKLWSLFEMDIHLFGVREGTLFLFGTEKLGRDLFSRNLYASRISLSIGLVGIAISFVLGCILGGISGYYGGAIDTVIQRVIEFLISIPSLPLWMALSAALPTDWPPIKVYFGITIILSIIGWCNLARVVRGKFLELREEDFVMAAKIAGASEGRIIGRHLLPSFLSYLIVSLTLSIPGMILGETALSFLGLGLRSPVVSWGVLLHEAQNIHAVALCPWLLIPGAFVIVVVLSFNFLGDGLRDAADPYK</sequence>
<proteinExistence type="inferred from homology"/>
<name>A0A497E3P3_UNCAE</name>
<feature type="transmembrane region" description="Helical" evidence="5">
    <location>
        <begin position="166"/>
        <end position="191"/>
    </location>
</feature>
<feature type="transmembrane region" description="Helical" evidence="5">
    <location>
        <begin position="33"/>
        <end position="55"/>
    </location>
</feature>
<dbReference type="Pfam" id="PF00528">
    <property type="entry name" value="BPD_transp_1"/>
    <property type="match status" value="1"/>
</dbReference>
<dbReference type="PANTHER" id="PTHR43839">
    <property type="entry name" value="OPPC IN A BINDING PROTEIN-DEPENDENT TRANSPORT SYSTEM"/>
    <property type="match status" value="1"/>
</dbReference>
<dbReference type="InterPro" id="IPR025966">
    <property type="entry name" value="OppC_N"/>
</dbReference>
<accession>A0A497E3P3</accession>
<dbReference type="PANTHER" id="PTHR43839:SF3">
    <property type="entry name" value="OLIGOPEPTIDE ABC TRANSPORTER, PERMEASE PROTEIN"/>
    <property type="match status" value="1"/>
</dbReference>
<evidence type="ECO:0000256" key="3">
    <source>
        <dbReference type="ARBA" id="ARBA00022989"/>
    </source>
</evidence>
<feature type="transmembrane region" description="Helical" evidence="5">
    <location>
        <begin position="230"/>
        <end position="252"/>
    </location>
</feature>
<dbReference type="CDD" id="cd06261">
    <property type="entry name" value="TM_PBP2"/>
    <property type="match status" value="1"/>
</dbReference>
<dbReference type="Pfam" id="PF12911">
    <property type="entry name" value="OppC_N"/>
    <property type="match status" value="1"/>
</dbReference>
<keyword evidence="3 5" id="KW-1133">Transmembrane helix</keyword>
<gene>
    <name evidence="7" type="ORF">DRJ00_05735</name>
</gene>
<dbReference type="SUPFAM" id="SSF161098">
    <property type="entry name" value="MetI-like"/>
    <property type="match status" value="1"/>
</dbReference>
<keyword evidence="2 5" id="KW-0812">Transmembrane</keyword>
<dbReference type="GO" id="GO:0055085">
    <property type="term" value="P:transmembrane transport"/>
    <property type="evidence" value="ECO:0007669"/>
    <property type="project" value="InterPro"/>
</dbReference>
<evidence type="ECO:0000256" key="4">
    <source>
        <dbReference type="ARBA" id="ARBA00023136"/>
    </source>
</evidence>
<keyword evidence="5" id="KW-0813">Transport</keyword>
<dbReference type="EMBL" id="QMPZ01000080">
    <property type="protein sequence ID" value="RLE08768.1"/>
    <property type="molecule type" value="Genomic_DNA"/>
</dbReference>
<feature type="transmembrane region" description="Helical" evidence="5">
    <location>
        <begin position="203"/>
        <end position="224"/>
    </location>
</feature>
<dbReference type="InterPro" id="IPR035906">
    <property type="entry name" value="MetI-like_sf"/>
</dbReference>
<comment type="subcellular location">
    <subcellularLocation>
        <location evidence="5">Cell membrane</location>
        <topology evidence="5">Multi-pass membrane protein</topology>
    </subcellularLocation>
    <subcellularLocation>
        <location evidence="1">Membrane</location>
        <topology evidence="1">Multi-pass membrane protein</topology>
    </subcellularLocation>
</comment>